<keyword evidence="3 12" id="KW-1003">Cell membrane</keyword>
<dbReference type="InterPro" id="IPR001708">
    <property type="entry name" value="YidC/ALB3/OXA1/COX18"/>
</dbReference>
<feature type="transmembrane region" description="Helical" evidence="12">
    <location>
        <begin position="175"/>
        <end position="194"/>
    </location>
</feature>
<comment type="subcellular location">
    <subcellularLocation>
        <location evidence="1 12">Cell membrane</location>
        <topology evidence="1 12">Multi-pass membrane protein</topology>
    </subcellularLocation>
</comment>
<evidence type="ECO:0000256" key="6">
    <source>
        <dbReference type="ARBA" id="ARBA00022927"/>
    </source>
</evidence>
<dbReference type="AlphaFoldDB" id="A0A1S6QK52"/>
<comment type="function">
    <text evidence="12">Required for the insertion and/or proper folding and/or complex formation of integral membrane proteins into the membrane. Involved in integration of membrane proteins that insert both dependently and independently of the Sec translocase complex, as well as at least some lipoproteins.</text>
</comment>
<feature type="compositionally biased region" description="Basic residues" evidence="13">
    <location>
        <begin position="299"/>
        <end position="312"/>
    </location>
</feature>
<evidence type="ECO:0000259" key="14">
    <source>
        <dbReference type="Pfam" id="PF02096"/>
    </source>
</evidence>
<keyword evidence="11 12" id="KW-0449">Lipoprotein</keyword>
<keyword evidence="6 12" id="KW-0653">Protein transport</keyword>
<dbReference type="RefSeq" id="WP_035167308.1">
    <property type="nucleotide sequence ID" value="NZ_CP018906.1"/>
</dbReference>
<evidence type="ECO:0000256" key="12">
    <source>
        <dbReference type="HAMAP-Rule" id="MF_01811"/>
    </source>
</evidence>
<dbReference type="GO" id="GO:0032977">
    <property type="term" value="F:membrane insertase activity"/>
    <property type="evidence" value="ECO:0007669"/>
    <property type="project" value="InterPro"/>
</dbReference>
<dbReference type="PROSITE" id="PS51257">
    <property type="entry name" value="PROKAR_LIPOPROTEIN"/>
    <property type="match status" value="1"/>
</dbReference>
<feature type="transmembrane region" description="Helical" evidence="12">
    <location>
        <begin position="50"/>
        <end position="73"/>
    </location>
</feature>
<feature type="domain" description="Membrane insertase YidC/Oxa/ALB C-terminal" evidence="14">
    <location>
        <begin position="58"/>
        <end position="246"/>
    </location>
</feature>
<keyword evidence="10 12" id="KW-0143">Chaperone</keyword>
<feature type="compositionally biased region" description="Low complexity" evidence="13">
    <location>
        <begin position="284"/>
        <end position="298"/>
    </location>
</feature>
<evidence type="ECO:0000256" key="3">
    <source>
        <dbReference type="ARBA" id="ARBA00022475"/>
    </source>
</evidence>
<dbReference type="EMBL" id="CP018906">
    <property type="protein sequence ID" value="AQW21966.1"/>
    <property type="molecule type" value="Genomic_DNA"/>
</dbReference>
<dbReference type="Proteomes" id="UP000030361">
    <property type="component" value="Chromosome"/>
</dbReference>
<dbReference type="GO" id="GO:0015031">
    <property type="term" value="P:protein transport"/>
    <property type="evidence" value="ECO:0007669"/>
    <property type="project" value="UniProtKB-KW"/>
</dbReference>
<evidence type="ECO:0000256" key="2">
    <source>
        <dbReference type="ARBA" id="ARBA00022448"/>
    </source>
</evidence>
<dbReference type="HAMAP" id="MF_01811">
    <property type="entry name" value="YidC_type2"/>
    <property type="match status" value="1"/>
</dbReference>
<dbReference type="PANTHER" id="PTHR12428:SF65">
    <property type="entry name" value="CYTOCHROME C OXIDASE ASSEMBLY PROTEIN COX18, MITOCHONDRIAL"/>
    <property type="match status" value="1"/>
</dbReference>
<protein>
    <recommendedName>
        <fullName evidence="12">Membrane protein insertase YidC</fullName>
    </recommendedName>
    <alternativeName>
        <fullName evidence="12">Foldase YidC</fullName>
    </alternativeName>
    <alternativeName>
        <fullName evidence="12">Membrane integrase YidC</fullName>
    </alternativeName>
    <alternativeName>
        <fullName evidence="12">Membrane protein YidC</fullName>
    </alternativeName>
</protein>
<gene>
    <name evidence="12" type="primary">yidC</name>
    <name evidence="15" type="ORF">PL11_008575</name>
</gene>
<dbReference type="CDD" id="cd20070">
    <property type="entry name" value="5TM_YidC_Alb3"/>
    <property type="match status" value="1"/>
</dbReference>
<evidence type="ECO:0000256" key="11">
    <source>
        <dbReference type="ARBA" id="ARBA00023288"/>
    </source>
</evidence>
<dbReference type="InterPro" id="IPR036259">
    <property type="entry name" value="MFS_trans_sf"/>
</dbReference>
<accession>A0A1S6QK52</accession>
<feature type="transmembrane region" description="Helical" evidence="12">
    <location>
        <begin position="229"/>
        <end position="248"/>
    </location>
</feature>
<sequence length="312" mass="35067">MKKAKSLTVFGLISMLAIVLSGCVQTTKSGKPYGFVYDYLAKPGQAIMEWIANFTGSYGWAIIVLTVVVRMFLLPMMVKQMKSSTIQQEKMQLVRPQLNEIQKRQKAAKTPEEQAAVSQAMMAVYKENNISMTGGIGCLPLIIQMPIFAGLYAAIRYSPELSHEIFMGIKLGQASWVLALLSFLSYLLQSYLSILGVPKEQKKQMGAMMLMSPVMILFFTLSAPAGLGLYFFIGGLFACLQTLIINLYRPKIRKDIAEEMKDIKKVNVDDLIPKQEPQQPTQLNHNNQSNNNQTNNNNNRKRNAGKQQRNRK</sequence>
<dbReference type="OrthoDB" id="9780552at2"/>
<evidence type="ECO:0000256" key="4">
    <source>
        <dbReference type="ARBA" id="ARBA00022692"/>
    </source>
</evidence>
<evidence type="ECO:0000256" key="5">
    <source>
        <dbReference type="ARBA" id="ARBA00022729"/>
    </source>
</evidence>
<keyword evidence="9" id="KW-0564">Palmitate</keyword>
<dbReference type="GO" id="GO:0051205">
    <property type="term" value="P:protein insertion into membrane"/>
    <property type="evidence" value="ECO:0007669"/>
    <property type="project" value="TreeGrafter"/>
</dbReference>
<dbReference type="KEGG" id="lcu:PL11_008575"/>
<keyword evidence="7 12" id="KW-1133">Transmembrane helix</keyword>
<evidence type="ECO:0000256" key="1">
    <source>
        <dbReference type="ARBA" id="ARBA00004651"/>
    </source>
</evidence>
<feature type="region of interest" description="Disordered" evidence="13">
    <location>
        <begin position="276"/>
        <end position="312"/>
    </location>
</feature>
<dbReference type="eggNOG" id="COG0706">
    <property type="taxonomic scope" value="Bacteria"/>
</dbReference>
<evidence type="ECO:0000256" key="9">
    <source>
        <dbReference type="ARBA" id="ARBA00023139"/>
    </source>
</evidence>
<comment type="similarity">
    <text evidence="12">Belongs to the OXA1/ALB3/YidC family. Type 2 subfamily.</text>
</comment>
<reference evidence="15 16" key="1">
    <citation type="journal article" date="2015" name="Genome Announc.">
        <title>Genome Sequence of Lactobacillus curieae CCTCC M 2011381T, a Novel Producer of Gamma-aminobutyric Acid.</title>
        <authorList>
            <person name="Wang Y."/>
            <person name="Wang Y."/>
            <person name="Lang C."/>
            <person name="Wei D."/>
            <person name="Xu P."/>
            <person name="Xie J."/>
        </authorList>
    </citation>
    <scope>NUCLEOTIDE SEQUENCE [LARGE SCALE GENOMIC DNA]</scope>
    <source>
        <strain evidence="15 16">CCTCC M 2011381</strain>
    </source>
</reference>
<dbReference type="SUPFAM" id="SSF103473">
    <property type="entry name" value="MFS general substrate transporter"/>
    <property type="match status" value="1"/>
</dbReference>
<feature type="transmembrane region" description="Helical" evidence="12">
    <location>
        <begin position="206"/>
        <end position="223"/>
    </location>
</feature>
<keyword evidence="5 12" id="KW-0732">Signal</keyword>
<evidence type="ECO:0000313" key="16">
    <source>
        <dbReference type="Proteomes" id="UP000030361"/>
    </source>
</evidence>
<keyword evidence="2 12" id="KW-0813">Transport</keyword>
<evidence type="ECO:0000256" key="13">
    <source>
        <dbReference type="SAM" id="MobiDB-lite"/>
    </source>
</evidence>
<dbReference type="Pfam" id="PF02096">
    <property type="entry name" value="60KD_IMP"/>
    <property type="match status" value="1"/>
</dbReference>
<dbReference type="InterPro" id="IPR023060">
    <property type="entry name" value="YidC/YidC1/YidC2_Firmicutes"/>
</dbReference>
<keyword evidence="4 12" id="KW-0812">Transmembrane</keyword>
<dbReference type="NCBIfam" id="TIGR03592">
    <property type="entry name" value="yidC_oxa1_cterm"/>
    <property type="match status" value="1"/>
</dbReference>
<name>A0A1S6QK52_9LACO</name>
<keyword evidence="8 12" id="KW-0472">Membrane</keyword>
<organism evidence="15 16">
    <name type="scientific">Lentilactobacillus curieae</name>
    <dbReference type="NCBI Taxonomy" id="1138822"/>
    <lineage>
        <taxon>Bacteria</taxon>
        <taxon>Bacillati</taxon>
        <taxon>Bacillota</taxon>
        <taxon>Bacilli</taxon>
        <taxon>Lactobacillales</taxon>
        <taxon>Lactobacillaceae</taxon>
        <taxon>Lentilactobacillus</taxon>
    </lineage>
</organism>
<evidence type="ECO:0000256" key="8">
    <source>
        <dbReference type="ARBA" id="ARBA00023136"/>
    </source>
</evidence>
<evidence type="ECO:0000313" key="15">
    <source>
        <dbReference type="EMBL" id="AQW21966.1"/>
    </source>
</evidence>
<evidence type="ECO:0000256" key="7">
    <source>
        <dbReference type="ARBA" id="ARBA00022989"/>
    </source>
</evidence>
<dbReference type="InterPro" id="IPR028055">
    <property type="entry name" value="YidC/Oxa/ALB_C"/>
</dbReference>
<dbReference type="GO" id="GO:0005886">
    <property type="term" value="C:plasma membrane"/>
    <property type="evidence" value="ECO:0007669"/>
    <property type="project" value="UniProtKB-SubCell"/>
</dbReference>
<proteinExistence type="inferred from homology"/>
<keyword evidence="16" id="KW-1185">Reference proteome</keyword>
<dbReference type="PANTHER" id="PTHR12428">
    <property type="entry name" value="OXA1"/>
    <property type="match status" value="1"/>
</dbReference>
<dbReference type="PRINTS" id="PR00701">
    <property type="entry name" value="60KDINNERMP"/>
</dbReference>
<dbReference type="InterPro" id="IPR047196">
    <property type="entry name" value="YidC_ALB_C"/>
</dbReference>
<evidence type="ECO:0000256" key="10">
    <source>
        <dbReference type="ARBA" id="ARBA00023186"/>
    </source>
</evidence>
<feature type="transmembrane region" description="Helical" evidence="12">
    <location>
        <begin position="130"/>
        <end position="155"/>
    </location>
</feature>